<dbReference type="AlphaFoldDB" id="A0A4C1TDG4"/>
<name>A0A4C1TDG4_EUMVA</name>
<keyword evidence="2" id="KW-1185">Reference proteome</keyword>
<evidence type="ECO:0000313" key="1">
    <source>
        <dbReference type="EMBL" id="GBP12155.1"/>
    </source>
</evidence>
<accession>A0A4C1TDG4</accession>
<reference evidence="1 2" key="1">
    <citation type="journal article" date="2019" name="Commun. Biol.">
        <title>The bagworm genome reveals a unique fibroin gene that provides high tensile strength.</title>
        <authorList>
            <person name="Kono N."/>
            <person name="Nakamura H."/>
            <person name="Ohtoshi R."/>
            <person name="Tomita M."/>
            <person name="Numata K."/>
            <person name="Arakawa K."/>
        </authorList>
    </citation>
    <scope>NUCLEOTIDE SEQUENCE [LARGE SCALE GENOMIC DNA]</scope>
</reference>
<evidence type="ECO:0000313" key="2">
    <source>
        <dbReference type="Proteomes" id="UP000299102"/>
    </source>
</evidence>
<protein>
    <submittedName>
        <fullName evidence="1">Uncharacterized protein</fullName>
    </submittedName>
</protein>
<proteinExistence type="predicted"/>
<dbReference type="EMBL" id="BGZK01005022">
    <property type="protein sequence ID" value="GBP12155.1"/>
    <property type="molecule type" value="Genomic_DNA"/>
</dbReference>
<dbReference type="Proteomes" id="UP000299102">
    <property type="component" value="Unassembled WGS sequence"/>
</dbReference>
<comment type="caution">
    <text evidence="1">The sequence shown here is derived from an EMBL/GenBank/DDBJ whole genome shotgun (WGS) entry which is preliminary data.</text>
</comment>
<sequence>MLKFAKSTLTNFSDNFDIAHVARLASLRKQRVSFASVDSSKLTGRVRESENAIASLSVSRNLRMVIPTGA</sequence>
<organism evidence="1 2">
    <name type="scientific">Eumeta variegata</name>
    <name type="common">Bagworm moth</name>
    <name type="synonym">Eumeta japonica</name>
    <dbReference type="NCBI Taxonomy" id="151549"/>
    <lineage>
        <taxon>Eukaryota</taxon>
        <taxon>Metazoa</taxon>
        <taxon>Ecdysozoa</taxon>
        <taxon>Arthropoda</taxon>
        <taxon>Hexapoda</taxon>
        <taxon>Insecta</taxon>
        <taxon>Pterygota</taxon>
        <taxon>Neoptera</taxon>
        <taxon>Endopterygota</taxon>
        <taxon>Lepidoptera</taxon>
        <taxon>Glossata</taxon>
        <taxon>Ditrysia</taxon>
        <taxon>Tineoidea</taxon>
        <taxon>Psychidae</taxon>
        <taxon>Oiketicinae</taxon>
        <taxon>Eumeta</taxon>
    </lineage>
</organism>
<gene>
    <name evidence="1" type="ORF">EVAR_91725_1</name>
</gene>